<dbReference type="PANTHER" id="PTHR30203">
    <property type="entry name" value="OUTER MEMBRANE CATION EFFLUX PROTEIN"/>
    <property type="match status" value="1"/>
</dbReference>
<reference evidence="4 5" key="1">
    <citation type="submission" date="2022-08" db="EMBL/GenBank/DDBJ databases">
        <title>Reclassification of Massilia species as members of the genera Telluria, Duganella, Pseudoduganella, Mokoshia gen. nov. and Zemynaea gen. nov. using orthogonal and non-orthogonal genome-based approaches.</title>
        <authorList>
            <person name="Bowman J.P."/>
        </authorList>
    </citation>
    <scope>NUCLEOTIDE SEQUENCE [LARGE SCALE GENOMIC DNA]</scope>
    <source>
        <strain evidence="4 5">LMG 28164</strain>
    </source>
</reference>
<feature type="chain" id="PRO_5045091914" evidence="3">
    <location>
        <begin position="17"/>
        <end position="406"/>
    </location>
</feature>
<feature type="coiled-coil region" evidence="2">
    <location>
        <begin position="295"/>
        <end position="340"/>
    </location>
</feature>
<dbReference type="Proteomes" id="UP001205560">
    <property type="component" value="Unassembled WGS sequence"/>
</dbReference>
<dbReference type="InterPro" id="IPR010131">
    <property type="entry name" value="MdtP/NodT-like"/>
</dbReference>
<dbReference type="Gene3D" id="1.20.1600.10">
    <property type="entry name" value="Outer membrane efflux proteins (OEP)"/>
    <property type="match status" value="1"/>
</dbReference>
<feature type="coiled-coil region" evidence="2">
    <location>
        <begin position="126"/>
        <end position="158"/>
    </location>
</feature>
<evidence type="ECO:0000313" key="4">
    <source>
        <dbReference type="EMBL" id="MCS0588258.1"/>
    </source>
</evidence>
<feature type="signal peptide" evidence="3">
    <location>
        <begin position="1"/>
        <end position="16"/>
    </location>
</feature>
<dbReference type="Pfam" id="PF02321">
    <property type="entry name" value="OEP"/>
    <property type="match status" value="2"/>
</dbReference>
<dbReference type="EMBL" id="JANUGX010000003">
    <property type="protein sequence ID" value="MCS0588258.1"/>
    <property type="molecule type" value="Genomic_DNA"/>
</dbReference>
<evidence type="ECO:0000256" key="3">
    <source>
        <dbReference type="SAM" id="SignalP"/>
    </source>
</evidence>
<dbReference type="RefSeq" id="WP_258844074.1">
    <property type="nucleotide sequence ID" value="NZ_JANUGX010000003.1"/>
</dbReference>
<evidence type="ECO:0000256" key="2">
    <source>
        <dbReference type="SAM" id="Coils"/>
    </source>
</evidence>
<accession>A0ABT2A241</accession>
<evidence type="ECO:0000313" key="5">
    <source>
        <dbReference type="Proteomes" id="UP001205560"/>
    </source>
</evidence>
<keyword evidence="2" id="KW-0175">Coiled coil</keyword>
<dbReference type="InterPro" id="IPR003423">
    <property type="entry name" value="OMP_efflux"/>
</dbReference>
<protein>
    <submittedName>
        <fullName evidence="4">TolC family protein</fullName>
    </submittedName>
</protein>
<keyword evidence="3" id="KW-0732">Signal</keyword>
<dbReference type="PANTHER" id="PTHR30203:SF24">
    <property type="entry name" value="BLR4935 PROTEIN"/>
    <property type="match status" value="1"/>
</dbReference>
<gene>
    <name evidence="4" type="ORF">NX782_03460</name>
</gene>
<sequence length="406" mass="42618">MAIVAALGAACAPAHAEDAPAFDALLRQAQANAPRLLESAANVRAASAQARQAHAWLNPTLNVTAEDIGAPSNDGRNQRQDTYSLTQVFEIGAKRSARIAAEERGAAAVGARERVARLAYAGELAVAYATTEAMQLRREVAEAELQRARDDLRAAQALVTAGREAQLRLALAQANTSAAEASLEAAAAAATDALERLSVLAGVAEPYTRISQPFLNKAALIQPDAQWQAADAPLLASASADLEAASAQVRAEQNRWLPDIGVTVGMRKYAWSSDKSATVGVSASIPLFDRNKHGADAARERAAGAAQRVQAARLETAATHRSALAQVAAARRQLQAAEQGETAAAEAYRLARIGYEAGKTSLLELLAVRRAANDARLQTIDAQLARVRALATLSMAEGRNLFGVSP</sequence>
<comment type="caution">
    <text evidence="4">The sequence shown here is derived from an EMBL/GenBank/DDBJ whole genome shotgun (WGS) entry which is preliminary data.</text>
</comment>
<organism evidence="4 5">
    <name type="scientific">Massilia norwichensis</name>
    <dbReference type="NCBI Taxonomy" id="1442366"/>
    <lineage>
        <taxon>Bacteria</taxon>
        <taxon>Pseudomonadati</taxon>
        <taxon>Pseudomonadota</taxon>
        <taxon>Betaproteobacteria</taxon>
        <taxon>Burkholderiales</taxon>
        <taxon>Oxalobacteraceae</taxon>
        <taxon>Telluria group</taxon>
        <taxon>Massilia</taxon>
    </lineage>
</organism>
<keyword evidence="5" id="KW-1185">Reference proteome</keyword>
<proteinExistence type="inferred from homology"/>
<dbReference type="SUPFAM" id="SSF56954">
    <property type="entry name" value="Outer membrane efflux proteins (OEP)"/>
    <property type="match status" value="1"/>
</dbReference>
<comment type="similarity">
    <text evidence="1">Belongs to the outer membrane factor (OMF) (TC 1.B.17) family.</text>
</comment>
<name>A0ABT2A241_9BURK</name>
<evidence type="ECO:0000256" key="1">
    <source>
        <dbReference type="ARBA" id="ARBA00007613"/>
    </source>
</evidence>